<dbReference type="GO" id="GO:0012505">
    <property type="term" value="C:endomembrane system"/>
    <property type="evidence" value="ECO:0007669"/>
    <property type="project" value="UniProtKB-SubCell"/>
</dbReference>
<comment type="caution">
    <text evidence="7">The sequence shown here is derived from an EMBL/GenBank/DDBJ whole genome shotgun (WGS) entry which is preliminary data.</text>
</comment>
<dbReference type="NCBIfam" id="NF008883">
    <property type="entry name" value="PRK11915.1"/>
    <property type="match status" value="1"/>
</dbReference>
<evidence type="ECO:0000313" key="8">
    <source>
        <dbReference type="Proteomes" id="UP000718281"/>
    </source>
</evidence>
<dbReference type="InterPro" id="IPR045520">
    <property type="entry name" value="GPAT/DHAPAT_C"/>
</dbReference>
<name>A0A934X6S1_9MICO</name>
<dbReference type="InterPro" id="IPR041728">
    <property type="entry name" value="GPAT/DHAPAT_LPLAT"/>
</dbReference>
<dbReference type="EMBL" id="JADIXZ010000004">
    <property type="protein sequence ID" value="MBK6301318.1"/>
    <property type="molecule type" value="Genomic_DNA"/>
</dbReference>
<keyword evidence="5 7" id="KW-0012">Acyltransferase</keyword>
<dbReference type="CDD" id="cd07993">
    <property type="entry name" value="LPLAT_DHAPAT-like"/>
    <property type="match status" value="1"/>
</dbReference>
<protein>
    <submittedName>
        <fullName evidence="7">Lysophospholipid acyltransferase</fullName>
    </submittedName>
</protein>
<accession>A0A934X6S1</accession>
<evidence type="ECO:0000256" key="3">
    <source>
        <dbReference type="ARBA" id="ARBA00022679"/>
    </source>
</evidence>
<dbReference type="PANTHER" id="PTHR12563:SF17">
    <property type="entry name" value="DIHYDROXYACETONE PHOSPHATE ACYLTRANSFERASE"/>
    <property type="match status" value="1"/>
</dbReference>
<dbReference type="Pfam" id="PF19277">
    <property type="entry name" value="GPAT_C"/>
    <property type="match status" value="1"/>
</dbReference>
<evidence type="ECO:0000259" key="6">
    <source>
        <dbReference type="SMART" id="SM00563"/>
    </source>
</evidence>
<evidence type="ECO:0000256" key="4">
    <source>
        <dbReference type="ARBA" id="ARBA00023136"/>
    </source>
</evidence>
<evidence type="ECO:0000256" key="5">
    <source>
        <dbReference type="ARBA" id="ARBA00023315"/>
    </source>
</evidence>
<evidence type="ECO:0000256" key="2">
    <source>
        <dbReference type="ARBA" id="ARBA00007937"/>
    </source>
</evidence>
<comment type="subcellular location">
    <subcellularLocation>
        <location evidence="1">Endomembrane system</location>
        <topology evidence="1">Peripheral membrane protein</topology>
    </subcellularLocation>
</comment>
<gene>
    <name evidence="7" type="ORF">IPF40_09800</name>
</gene>
<comment type="similarity">
    <text evidence="2">Belongs to the GPAT/DAPAT family.</text>
</comment>
<dbReference type="GO" id="GO:0008374">
    <property type="term" value="F:O-acyltransferase activity"/>
    <property type="evidence" value="ECO:0007669"/>
    <property type="project" value="InterPro"/>
</dbReference>
<dbReference type="AlphaFoldDB" id="A0A934X6S1"/>
<sequence length="631" mass="69200">MDAQRLAETARGWVGSATRRAREAVVAVTGSGPDIEELLADPGLAASLERYAAENDLPLGPVRAEAAEHLHEMVATHNPRATQSWDKLGAWIMRAHDVLVDEEDMARLKALDREHCLAIVFSHRSYLDGWVLPNVMASRRFSPLFTFGGANLDLPVVGGLVSRTGIIFIKRETKEMPVYRLTLRAYISHLVQRRANLAWSIEGGRTRTGKLRPPVHGILRYLSDAAEASDGPDVMLVPVSIVYDQLHEVAGMTAEARGSRKRPEDLGWLIRFARSQGGRLGRAYVSIGEPFPLRQRMATLRAEGNDTSQAVERVAIDASHRINRATPVTTVAVVCLALLGADRALTFERVLDTVEPLARYIRDRRWPVAGAANLTDRSTIRRALQELVASGVLTVFEAGTEPVWRIAPDQHLVAAFYRNTVIHILVDRAIGEVALLDAIAAGEGADVERAAWERAKALRDLLKFEFFFPGRDDFERELRGELALMAPVGAGPLTLDSARALLDGSDLYVANLVLRPFVDAYLVVADRLAAAGDSAVNEADVLDEALRVGQQWELERRIASAESVSLELYRTGLRLARHRGLLGGEGADTAYPGESLGARRAAFLVELQDVATQLDTIARITQASRSARGLR</sequence>
<dbReference type="Pfam" id="PF01553">
    <property type="entry name" value="Acyltransferase"/>
    <property type="match status" value="1"/>
</dbReference>
<dbReference type="SMART" id="SM00563">
    <property type="entry name" value="PlsC"/>
    <property type="match status" value="1"/>
</dbReference>
<dbReference type="InterPro" id="IPR022284">
    <property type="entry name" value="GPAT/DHAPAT"/>
</dbReference>
<dbReference type="PIRSF" id="PIRSF000437">
    <property type="entry name" value="GPAT_DHAPAT"/>
    <property type="match status" value="1"/>
</dbReference>
<dbReference type="SUPFAM" id="SSF69593">
    <property type="entry name" value="Glycerol-3-phosphate (1)-acyltransferase"/>
    <property type="match status" value="1"/>
</dbReference>
<dbReference type="Proteomes" id="UP000718281">
    <property type="component" value="Unassembled WGS sequence"/>
</dbReference>
<organism evidence="7 8">
    <name type="scientific">Candidatus Phosphoribacter hodrii</name>
    <dbReference type="NCBI Taxonomy" id="2953743"/>
    <lineage>
        <taxon>Bacteria</taxon>
        <taxon>Bacillati</taxon>
        <taxon>Actinomycetota</taxon>
        <taxon>Actinomycetes</taxon>
        <taxon>Micrococcales</taxon>
        <taxon>Dermatophilaceae</taxon>
        <taxon>Candidatus Phosphoribacter</taxon>
    </lineage>
</organism>
<feature type="domain" description="Phospholipid/glycerol acyltransferase" evidence="6">
    <location>
        <begin position="117"/>
        <end position="244"/>
    </location>
</feature>
<reference evidence="7 8" key="1">
    <citation type="submission" date="2020-10" db="EMBL/GenBank/DDBJ databases">
        <title>Connecting structure to function with the recovery of over 1000 high-quality activated sludge metagenome-assembled genomes encoding full-length rRNA genes using long-read sequencing.</title>
        <authorList>
            <person name="Singleton C.M."/>
            <person name="Petriglieri F."/>
            <person name="Kristensen J.M."/>
            <person name="Kirkegaard R.H."/>
            <person name="Michaelsen T.Y."/>
            <person name="Andersen M.H."/>
            <person name="Karst S.M."/>
            <person name="Dueholm M.S."/>
            <person name="Nielsen P.H."/>
            <person name="Albertsen M."/>
        </authorList>
    </citation>
    <scope>NUCLEOTIDE SEQUENCE [LARGE SCALE GENOMIC DNA]</scope>
    <source>
        <strain evidence="7">AalE_18-Q3-R2-46_BAT3C.188</strain>
    </source>
</reference>
<dbReference type="InterPro" id="IPR002123">
    <property type="entry name" value="Plipid/glycerol_acylTrfase"/>
</dbReference>
<evidence type="ECO:0000313" key="7">
    <source>
        <dbReference type="EMBL" id="MBK6301318.1"/>
    </source>
</evidence>
<dbReference type="PANTHER" id="PTHR12563">
    <property type="entry name" value="GLYCEROL-3-PHOSPHATE ACYLTRANSFERASE"/>
    <property type="match status" value="1"/>
</dbReference>
<keyword evidence="3" id="KW-0808">Transferase</keyword>
<dbReference type="GO" id="GO:0006629">
    <property type="term" value="P:lipid metabolic process"/>
    <property type="evidence" value="ECO:0007669"/>
    <property type="project" value="InterPro"/>
</dbReference>
<proteinExistence type="inferred from homology"/>
<keyword evidence="4" id="KW-0472">Membrane</keyword>
<dbReference type="GO" id="GO:0005886">
    <property type="term" value="C:plasma membrane"/>
    <property type="evidence" value="ECO:0007669"/>
    <property type="project" value="TreeGrafter"/>
</dbReference>
<evidence type="ECO:0000256" key="1">
    <source>
        <dbReference type="ARBA" id="ARBA00004184"/>
    </source>
</evidence>